<evidence type="ECO:0000256" key="4">
    <source>
        <dbReference type="ARBA" id="ARBA00022630"/>
    </source>
</evidence>
<dbReference type="NCBIfam" id="TIGR00083">
    <property type="entry name" value="ribF"/>
    <property type="match status" value="1"/>
</dbReference>
<evidence type="ECO:0000256" key="5">
    <source>
        <dbReference type="ARBA" id="ARBA00022643"/>
    </source>
</evidence>
<dbReference type="GO" id="GO:0005524">
    <property type="term" value="F:ATP binding"/>
    <property type="evidence" value="ECO:0007669"/>
    <property type="project" value="UniProtKB-UniRule"/>
</dbReference>
<comment type="similarity">
    <text evidence="15">Belongs to the ribF family.</text>
</comment>
<dbReference type="AlphaFoldDB" id="A0A2S9WY74"/>
<dbReference type="PANTHER" id="PTHR22749:SF6">
    <property type="entry name" value="RIBOFLAVIN KINASE"/>
    <property type="match status" value="1"/>
</dbReference>
<dbReference type="CDD" id="cd02064">
    <property type="entry name" value="FAD_synthetase_N"/>
    <property type="match status" value="1"/>
</dbReference>
<keyword evidence="7 15" id="KW-0548">Nucleotidyltransferase</keyword>
<evidence type="ECO:0000256" key="12">
    <source>
        <dbReference type="ARBA" id="ARBA00023268"/>
    </source>
</evidence>
<keyword evidence="18" id="KW-1185">Reference proteome</keyword>
<dbReference type="GO" id="GO:0006747">
    <property type="term" value="P:FAD biosynthetic process"/>
    <property type="evidence" value="ECO:0007669"/>
    <property type="project" value="UniProtKB-UniRule"/>
</dbReference>
<keyword evidence="11 15" id="KW-0067">ATP-binding</keyword>
<keyword evidence="8 15" id="KW-0547">Nucleotide-binding</keyword>
<comment type="catalytic activity">
    <reaction evidence="13 15">
        <text>riboflavin + ATP = FMN + ADP + H(+)</text>
        <dbReference type="Rhea" id="RHEA:14357"/>
        <dbReference type="ChEBI" id="CHEBI:15378"/>
        <dbReference type="ChEBI" id="CHEBI:30616"/>
        <dbReference type="ChEBI" id="CHEBI:57986"/>
        <dbReference type="ChEBI" id="CHEBI:58210"/>
        <dbReference type="ChEBI" id="CHEBI:456216"/>
        <dbReference type="EC" id="2.7.1.26"/>
    </reaction>
</comment>
<evidence type="ECO:0000256" key="3">
    <source>
        <dbReference type="ARBA" id="ARBA00005201"/>
    </source>
</evidence>
<sequence>MNTYKNIDQYQAQKKAVVTIGTFDGVHYGHQQILKKMVDRARAEDLTTILLTFFPHPRMVLQPEYDLKLINTIDERVDLVAQTGVEHMIIHPFSKEFSRTSAKEYVKDILVDQLNAGVVVIGYDHHYGRNRSANITDLRKDAIEYGFELIEITKEEIDEVAVSSTKIRSAINDGDVQTANQYLSRNFSIHGTVVKGKQIGRTIGYPTANLKVAEKYKLIPKLGVYITSSIIDGETVYGMTNIGKNPTVTTSDGSITIETYYLDFNKDLYGQDMELFFHTRLRDEEKFESLEDLKKIMAQDELNTRTYASNS</sequence>
<keyword evidence="10 15" id="KW-0274">FAD</keyword>
<dbReference type="EC" id="2.7.1.26" evidence="15"/>
<protein>
    <recommendedName>
        <fullName evidence="15">Riboflavin biosynthesis protein</fullName>
    </recommendedName>
    <domain>
        <recommendedName>
            <fullName evidence="15">Riboflavin kinase</fullName>
            <ecNumber evidence="15">2.7.1.26</ecNumber>
        </recommendedName>
        <alternativeName>
            <fullName evidence="15">Flavokinase</fullName>
        </alternativeName>
    </domain>
    <domain>
        <recommendedName>
            <fullName evidence="15">FMN adenylyltransferase</fullName>
            <ecNumber evidence="15">2.7.7.2</ecNumber>
        </recommendedName>
        <alternativeName>
            <fullName evidence="15">FAD pyrophosphorylase</fullName>
        </alternativeName>
        <alternativeName>
            <fullName evidence="15">FAD synthase</fullName>
        </alternativeName>
    </domain>
</protein>
<evidence type="ECO:0000256" key="6">
    <source>
        <dbReference type="ARBA" id="ARBA00022679"/>
    </source>
</evidence>
<evidence type="ECO:0000256" key="8">
    <source>
        <dbReference type="ARBA" id="ARBA00022741"/>
    </source>
</evidence>
<dbReference type="GO" id="GO:0008531">
    <property type="term" value="F:riboflavin kinase activity"/>
    <property type="evidence" value="ECO:0007669"/>
    <property type="project" value="UniProtKB-UniRule"/>
</dbReference>
<dbReference type="NCBIfam" id="NF004162">
    <property type="entry name" value="PRK05627.1-5"/>
    <property type="match status" value="1"/>
</dbReference>
<dbReference type="InterPro" id="IPR014729">
    <property type="entry name" value="Rossmann-like_a/b/a_fold"/>
</dbReference>
<dbReference type="PANTHER" id="PTHR22749">
    <property type="entry name" value="RIBOFLAVIN KINASE/FMN ADENYLYLTRANSFERASE"/>
    <property type="match status" value="1"/>
</dbReference>
<dbReference type="InterPro" id="IPR023465">
    <property type="entry name" value="Riboflavin_kinase_dom_sf"/>
</dbReference>
<evidence type="ECO:0000313" key="17">
    <source>
        <dbReference type="EMBL" id="PRP68428.1"/>
    </source>
</evidence>
<dbReference type="GO" id="GO:0009231">
    <property type="term" value="P:riboflavin biosynthetic process"/>
    <property type="evidence" value="ECO:0007669"/>
    <property type="project" value="InterPro"/>
</dbReference>
<keyword evidence="9 15" id="KW-0418">Kinase</keyword>
<evidence type="ECO:0000256" key="2">
    <source>
        <dbReference type="ARBA" id="ARBA00004726"/>
    </source>
</evidence>
<dbReference type="InterPro" id="IPR015865">
    <property type="entry name" value="Riboflavin_kinase_bac/euk"/>
</dbReference>
<gene>
    <name evidence="17" type="ORF">BST86_13825</name>
</gene>
<dbReference type="UniPathway" id="UPA00277">
    <property type="reaction ID" value="UER00407"/>
</dbReference>
<keyword evidence="5 15" id="KW-0288">FMN</keyword>
<dbReference type="GO" id="GO:0003919">
    <property type="term" value="F:FMN adenylyltransferase activity"/>
    <property type="evidence" value="ECO:0007669"/>
    <property type="project" value="UniProtKB-UniRule"/>
</dbReference>
<dbReference type="SUPFAM" id="SSF52374">
    <property type="entry name" value="Nucleotidylyl transferase"/>
    <property type="match status" value="1"/>
</dbReference>
<dbReference type="Proteomes" id="UP000239532">
    <property type="component" value="Unassembled WGS sequence"/>
</dbReference>
<dbReference type="InterPro" id="IPR015864">
    <property type="entry name" value="FAD_synthase"/>
</dbReference>
<dbReference type="InterPro" id="IPR023468">
    <property type="entry name" value="Riboflavin_kinase"/>
</dbReference>
<dbReference type="FunFam" id="3.40.50.620:FF:000021">
    <property type="entry name" value="Riboflavin biosynthesis protein"/>
    <property type="match status" value="1"/>
</dbReference>
<dbReference type="InterPro" id="IPR002606">
    <property type="entry name" value="Riboflavin_kinase_bac"/>
</dbReference>
<proteinExistence type="inferred from homology"/>
<keyword evidence="12" id="KW-0511">Multifunctional enzyme</keyword>
<dbReference type="EC" id="2.7.7.2" evidence="15"/>
<evidence type="ECO:0000313" key="18">
    <source>
        <dbReference type="Proteomes" id="UP000239532"/>
    </source>
</evidence>
<dbReference type="Pfam" id="PF06574">
    <property type="entry name" value="FAD_syn"/>
    <property type="match status" value="1"/>
</dbReference>
<dbReference type="Pfam" id="PF01687">
    <property type="entry name" value="Flavokinase"/>
    <property type="match status" value="1"/>
</dbReference>
<evidence type="ECO:0000256" key="9">
    <source>
        <dbReference type="ARBA" id="ARBA00022777"/>
    </source>
</evidence>
<comment type="function">
    <text evidence="1">Catalyzes the phosphorylation of riboflavin to FMN followed by the adenylation of FMN to FAD.</text>
</comment>
<comment type="catalytic activity">
    <reaction evidence="14 15">
        <text>FMN + ATP + H(+) = FAD + diphosphate</text>
        <dbReference type="Rhea" id="RHEA:17237"/>
        <dbReference type="ChEBI" id="CHEBI:15378"/>
        <dbReference type="ChEBI" id="CHEBI:30616"/>
        <dbReference type="ChEBI" id="CHEBI:33019"/>
        <dbReference type="ChEBI" id="CHEBI:57692"/>
        <dbReference type="ChEBI" id="CHEBI:58210"/>
        <dbReference type="EC" id="2.7.7.2"/>
    </reaction>
</comment>
<evidence type="ECO:0000256" key="13">
    <source>
        <dbReference type="ARBA" id="ARBA00047880"/>
    </source>
</evidence>
<keyword evidence="6 15" id="KW-0808">Transferase</keyword>
<evidence type="ECO:0000256" key="10">
    <source>
        <dbReference type="ARBA" id="ARBA00022827"/>
    </source>
</evidence>
<dbReference type="PIRSF" id="PIRSF004491">
    <property type="entry name" value="FAD_Synth"/>
    <property type="match status" value="1"/>
</dbReference>
<evidence type="ECO:0000256" key="15">
    <source>
        <dbReference type="PIRNR" id="PIRNR004491"/>
    </source>
</evidence>
<keyword evidence="4 15" id="KW-0285">Flavoprotein</keyword>
<reference evidence="17 18" key="1">
    <citation type="submission" date="2016-11" db="EMBL/GenBank/DDBJ databases">
        <title>Trade-off between light-utilization and light-protection in marine flavobacteria.</title>
        <authorList>
            <person name="Kumagai Y."/>
        </authorList>
    </citation>
    <scope>NUCLEOTIDE SEQUENCE [LARGE SCALE GENOMIC DNA]</scope>
    <source>
        <strain evidence="17 18">JCM 17109</strain>
    </source>
</reference>
<evidence type="ECO:0000259" key="16">
    <source>
        <dbReference type="SMART" id="SM00904"/>
    </source>
</evidence>
<dbReference type="Gene3D" id="3.40.50.620">
    <property type="entry name" value="HUPs"/>
    <property type="match status" value="1"/>
</dbReference>
<dbReference type="Gene3D" id="2.40.30.30">
    <property type="entry name" value="Riboflavin kinase-like"/>
    <property type="match status" value="1"/>
</dbReference>
<dbReference type="SMART" id="SM00904">
    <property type="entry name" value="Flavokinase"/>
    <property type="match status" value="1"/>
</dbReference>
<organism evidence="17 18">
    <name type="scientific">Nonlabens agnitus</name>
    <dbReference type="NCBI Taxonomy" id="870484"/>
    <lineage>
        <taxon>Bacteria</taxon>
        <taxon>Pseudomonadati</taxon>
        <taxon>Bacteroidota</taxon>
        <taxon>Flavobacteriia</taxon>
        <taxon>Flavobacteriales</taxon>
        <taxon>Flavobacteriaceae</taxon>
        <taxon>Nonlabens</taxon>
    </lineage>
</organism>
<comment type="pathway">
    <text evidence="3 15">Cofactor biosynthesis; FMN biosynthesis; FMN from riboflavin (ATP route): step 1/1.</text>
</comment>
<evidence type="ECO:0000256" key="7">
    <source>
        <dbReference type="ARBA" id="ARBA00022695"/>
    </source>
</evidence>
<name>A0A2S9WY74_9FLAO</name>
<dbReference type="GO" id="GO:0009398">
    <property type="term" value="P:FMN biosynthetic process"/>
    <property type="evidence" value="ECO:0007669"/>
    <property type="project" value="UniProtKB-UniRule"/>
</dbReference>
<evidence type="ECO:0000256" key="14">
    <source>
        <dbReference type="ARBA" id="ARBA00049494"/>
    </source>
</evidence>
<feature type="domain" description="Riboflavin kinase" evidence="16">
    <location>
        <begin position="182"/>
        <end position="309"/>
    </location>
</feature>
<dbReference type="EMBL" id="MQUC01000003">
    <property type="protein sequence ID" value="PRP68428.1"/>
    <property type="molecule type" value="Genomic_DNA"/>
</dbReference>
<dbReference type="NCBIfam" id="NF004160">
    <property type="entry name" value="PRK05627.1-3"/>
    <property type="match status" value="1"/>
</dbReference>
<dbReference type="SUPFAM" id="SSF82114">
    <property type="entry name" value="Riboflavin kinase-like"/>
    <property type="match status" value="1"/>
</dbReference>
<evidence type="ECO:0000256" key="1">
    <source>
        <dbReference type="ARBA" id="ARBA00002121"/>
    </source>
</evidence>
<comment type="pathway">
    <text evidence="2 15">Cofactor biosynthesis; FAD biosynthesis; FAD from FMN: step 1/1.</text>
</comment>
<comment type="caution">
    <text evidence="17">The sequence shown here is derived from an EMBL/GenBank/DDBJ whole genome shotgun (WGS) entry which is preliminary data.</text>
</comment>
<evidence type="ECO:0000256" key="11">
    <source>
        <dbReference type="ARBA" id="ARBA00022840"/>
    </source>
</evidence>
<accession>A0A2S9WY74</accession>
<dbReference type="UniPathway" id="UPA00276">
    <property type="reaction ID" value="UER00406"/>
</dbReference>